<dbReference type="Proteomes" id="UP000247792">
    <property type="component" value="Unassembled WGS sequence"/>
</dbReference>
<keyword evidence="2" id="KW-1185">Reference proteome</keyword>
<proteinExistence type="predicted"/>
<accession>A0A318J794</accession>
<comment type="caution">
    <text evidence="1">The sequence shown here is derived from an EMBL/GenBank/DDBJ whole genome shotgun (WGS) entry which is preliminary data.</text>
</comment>
<evidence type="ECO:0000313" key="2">
    <source>
        <dbReference type="Proteomes" id="UP000247792"/>
    </source>
</evidence>
<dbReference type="OrthoDB" id="8482021at2"/>
<dbReference type="RefSeq" id="WP_110254437.1">
    <property type="nucleotide sequence ID" value="NZ_QJKB01000002.1"/>
</dbReference>
<protein>
    <submittedName>
        <fullName evidence="1">Uncharacterized protein</fullName>
    </submittedName>
</protein>
<reference evidence="1 2" key="1">
    <citation type="submission" date="2018-05" db="EMBL/GenBank/DDBJ databases">
        <title>Genomic Encyclopedia of Type Strains, Phase IV (KMG-IV): sequencing the most valuable type-strain genomes for metagenomic binning, comparative biology and taxonomic classification.</title>
        <authorList>
            <person name="Goeker M."/>
        </authorList>
    </citation>
    <scope>NUCLEOTIDE SEQUENCE [LARGE SCALE GENOMIC DNA]</scope>
    <source>
        <strain evidence="1 2">DSM 19792</strain>
    </source>
</reference>
<evidence type="ECO:0000313" key="1">
    <source>
        <dbReference type="EMBL" id="PXX44949.1"/>
    </source>
</evidence>
<dbReference type="EMBL" id="QJKB01000002">
    <property type="protein sequence ID" value="PXX44949.1"/>
    <property type="molecule type" value="Genomic_DNA"/>
</dbReference>
<dbReference type="AlphaFoldDB" id="A0A318J794"/>
<gene>
    <name evidence="1" type="ORF">DFR42_102161</name>
</gene>
<name>A0A318J794_9BURK</name>
<organism evidence="1 2">
    <name type="scientific">Undibacterium pigrum</name>
    <dbReference type="NCBI Taxonomy" id="401470"/>
    <lineage>
        <taxon>Bacteria</taxon>
        <taxon>Pseudomonadati</taxon>
        <taxon>Pseudomonadota</taxon>
        <taxon>Betaproteobacteria</taxon>
        <taxon>Burkholderiales</taxon>
        <taxon>Oxalobacteraceae</taxon>
        <taxon>Undibacterium</taxon>
    </lineage>
</organism>
<sequence>MLTKEDLATNFSGVCELGQGVFKCLDELPQKTYFNYIKFGAINDSGPDLLLVSENIEDDVFASIVFSSLSSINYADTLQLTILPENGYGFTNVVLAGPSYHRHFKGRLDEKRDNLLLCIPSYQCEFTATESIEDFFLVRRYITPSEDWHRSQSPIIRLRCDNPKTQSGTGEETVLVRFSNLVSEIGMLSGVSNGYIEISNYENRAIEILSPSIDEFILIRERDDQTRETITHQNLLDSVWKFLVTTV</sequence>